<dbReference type="AlphaFoldDB" id="A0A4C1W688"/>
<sequence length="111" mass="13286">MSSVQYSNARGREKERYIKVESKREKENDSVDPKHIRVVIQTFRILRNEEIEFVNATMFIRVALDDRLQWGPYYSEERKKLRSAAQAFKRIQNLSDFKIHKLVHYGPRPGF</sequence>
<evidence type="ECO:0000256" key="1">
    <source>
        <dbReference type="SAM" id="MobiDB-lite"/>
    </source>
</evidence>
<keyword evidence="3" id="KW-1185">Reference proteome</keyword>
<feature type="compositionally biased region" description="Basic and acidic residues" evidence="1">
    <location>
        <begin position="10"/>
        <end position="27"/>
    </location>
</feature>
<gene>
    <name evidence="2" type="ORF">EVAR_21688_1</name>
</gene>
<dbReference type="Proteomes" id="UP000299102">
    <property type="component" value="Unassembled WGS sequence"/>
</dbReference>
<comment type="caution">
    <text evidence="2">The sequence shown here is derived from an EMBL/GenBank/DDBJ whole genome shotgun (WGS) entry which is preliminary data.</text>
</comment>
<dbReference type="EMBL" id="BGZK01000486">
    <property type="protein sequence ID" value="GBP46533.1"/>
    <property type="molecule type" value="Genomic_DNA"/>
</dbReference>
<dbReference type="OrthoDB" id="1562405at2759"/>
<reference evidence="2 3" key="1">
    <citation type="journal article" date="2019" name="Commun. Biol.">
        <title>The bagworm genome reveals a unique fibroin gene that provides high tensile strength.</title>
        <authorList>
            <person name="Kono N."/>
            <person name="Nakamura H."/>
            <person name="Ohtoshi R."/>
            <person name="Tomita M."/>
            <person name="Numata K."/>
            <person name="Arakawa K."/>
        </authorList>
    </citation>
    <scope>NUCLEOTIDE SEQUENCE [LARGE SCALE GENOMIC DNA]</scope>
</reference>
<organism evidence="2 3">
    <name type="scientific">Eumeta variegata</name>
    <name type="common">Bagworm moth</name>
    <name type="synonym">Eumeta japonica</name>
    <dbReference type="NCBI Taxonomy" id="151549"/>
    <lineage>
        <taxon>Eukaryota</taxon>
        <taxon>Metazoa</taxon>
        <taxon>Ecdysozoa</taxon>
        <taxon>Arthropoda</taxon>
        <taxon>Hexapoda</taxon>
        <taxon>Insecta</taxon>
        <taxon>Pterygota</taxon>
        <taxon>Neoptera</taxon>
        <taxon>Endopterygota</taxon>
        <taxon>Lepidoptera</taxon>
        <taxon>Glossata</taxon>
        <taxon>Ditrysia</taxon>
        <taxon>Tineoidea</taxon>
        <taxon>Psychidae</taxon>
        <taxon>Oiketicinae</taxon>
        <taxon>Eumeta</taxon>
    </lineage>
</organism>
<evidence type="ECO:0000313" key="3">
    <source>
        <dbReference type="Proteomes" id="UP000299102"/>
    </source>
</evidence>
<evidence type="ECO:0000313" key="2">
    <source>
        <dbReference type="EMBL" id="GBP46533.1"/>
    </source>
</evidence>
<name>A0A4C1W688_EUMVA</name>
<proteinExistence type="predicted"/>
<feature type="region of interest" description="Disordered" evidence="1">
    <location>
        <begin position="1"/>
        <end position="27"/>
    </location>
</feature>
<accession>A0A4C1W688</accession>
<protein>
    <submittedName>
        <fullName evidence="2">Uncharacterized protein</fullName>
    </submittedName>
</protein>